<evidence type="ECO:0000313" key="3">
    <source>
        <dbReference type="Proteomes" id="UP000275137"/>
    </source>
</evidence>
<dbReference type="SUPFAM" id="SSF53474">
    <property type="entry name" value="alpha/beta-Hydrolases"/>
    <property type="match status" value="1"/>
</dbReference>
<dbReference type="InterPro" id="IPR011990">
    <property type="entry name" value="TPR-like_helical_dom_sf"/>
</dbReference>
<dbReference type="RefSeq" id="WP_123237034.1">
    <property type="nucleotide sequence ID" value="NZ_RJVP01000002.1"/>
</dbReference>
<dbReference type="Proteomes" id="UP000275137">
    <property type="component" value="Unassembled WGS sequence"/>
</dbReference>
<keyword evidence="1" id="KW-0802">TPR repeat</keyword>
<protein>
    <submittedName>
        <fullName evidence="2">Uncharacterized protein</fullName>
    </submittedName>
</protein>
<dbReference type="InterPro" id="IPR029058">
    <property type="entry name" value="AB_hydrolase_fold"/>
</dbReference>
<dbReference type="AlphaFoldDB" id="A0A3N0V3C7"/>
<dbReference type="Gene3D" id="1.25.40.10">
    <property type="entry name" value="Tetratricopeptide repeat domain"/>
    <property type="match status" value="1"/>
</dbReference>
<evidence type="ECO:0000313" key="2">
    <source>
        <dbReference type="EMBL" id="ROH87233.1"/>
    </source>
</evidence>
<dbReference type="EMBL" id="RJVP01000002">
    <property type="protein sequence ID" value="ROH87233.1"/>
    <property type="molecule type" value="Genomic_DNA"/>
</dbReference>
<accession>A0A3N0V3C7</accession>
<proteinExistence type="predicted"/>
<dbReference type="InterPro" id="IPR019734">
    <property type="entry name" value="TPR_rpt"/>
</dbReference>
<feature type="repeat" description="TPR" evidence="1">
    <location>
        <begin position="533"/>
        <end position="566"/>
    </location>
</feature>
<sequence>MSVPTLPQIQDVYVSRNLHASAVVFDPNAPIIIAFSAGTLCRLPFARVFAEKYGLNCVSLACRATDWYQYEDLEQAEQAIRAFTAPFPKRISYGASMGGYASLLTSANVGADVVLAFSPQFSIQPDEDVQEMRWDIERLRIENELGYVHDDLEARISRTADIIIVYDPRDEDKRHVEALKKLRPIQTMVLPHTGHATLLSLAKLGMSSRMLMALLKNQLDLGLAQKQMYAARKQHIQVELILANKVRAKRTVAKWLLEKFLDSQIVVYDSSYRALLHEAVRLQDADLVARAWLKLVDAHLKLSSELDFMLDTISFRRIYFSDNIFLSDIRQSAPVLVQSQLFATVIDKLRSAAADVNESREKFFIQLAIAECFHAAQDRDAATQQVLQAVRPFTSWDEENLYAIEALNRYEASASAQMYAERLRHYVEDDITVYMARARTHELNNNWRQVAAVWAEARDKGLQPLKVAHLLGRSLLRIEQYQQALTALQPLLELERVPLEIKKMEAKIAQNLEMHQRSIALHGELVAHEPKNPNYYKSLSMAFHALGDLPKAIEYARKAAEVSPLDSFQIYLNRLEKFR</sequence>
<organism evidence="2 3">
    <name type="scientific">Pseudomethylobacillus aquaticus</name>
    <dbReference type="NCBI Taxonomy" id="2676064"/>
    <lineage>
        <taxon>Bacteria</taxon>
        <taxon>Pseudomonadati</taxon>
        <taxon>Pseudomonadota</taxon>
        <taxon>Betaproteobacteria</taxon>
        <taxon>Nitrosomonadales</taxon>
        <taxon>Methylophilaceae</taxon>
        <taxon>Pseudomethylobacillus</taxon>
    </lineage>
</organism>
<dbReference type="SUPFAM" id="SSF48452">
    <property type="entry name" value="TPR-like"/>
    <property type="match status" value="1"/>
</dbReference>
<evidence type="ECO:0000256" key="1">
    <source>
        <dbReference type="PROSITE-ProRule" id="PRU00339"/>
    </source>
</evidence>
<reference evidence="2 3" key="1">
    <citation type="submission" date="2018-10" db="EMBL/GenBank/DDBJ databases">
        <authorList>
            <person name="Chen W.-M."/>
        </authorList>
    </citation>
    <scope>NUCLEOTIDE SEQUENCE [LARGE SCALE GENOMIC DNA]</scope>
    <source>
        <strain evidence="2 3">H-5</strain>
    </source>
</reference>
<dbReference type="PROSITE" id="PS50005">
    <property type="entry name" value="TPR"/>
    <property type="match status" value="1"/>
</dbReference>
<keyword evidence="3" id="KW-1185">Reference proteome</keyword>
<gene>
    <name evidence="2" type="ORF">ED236_06080</name>
</gene>
<comment type="caution">
    <text evidence="2">The sequence shown here is derived from an EMBL/GenBank/DDBJ whole genome shotgun (WGS) entry which is preliminary data.</text>
</comment>
<name>A0A3N0V3C7_9PROT</name>